<feature type="site" description="Transition state stabilizer" evidence="7">
    <location>
        <position position="34"/>
    </location>
</feature>
<dbReference type="GO" id="GO:0019288">
    <property type="term" value="P:isopentenyl diphosphate biosynthetic process, methylerythritol 4-phosphate pathway"/>
    <property type="evidence" value="ECO:0007669"/>
    <property type="project" value="UniProtKB-UniRule"/>
</dbReference>
<evidence type="ECO:0000256" key="3">
    <source>
        <dbReference type="ARBA" id="ARBA00012579"/>
    </source>
</evidence>
<dbReference type="InterPro" id="IPR036571">
    <property type="entry name" value="MECDP_synthase_sf"/>
</dbReference>
<dbReference type="GO" id="GO:0016114">
    <property type="term" value="P:terpenoid biosynthetic process"/>
    <property type="evidence" value="ECO:0007669"/>
    <property type="project" value="InterPro"/>
</dbReference>
<dbReference type="HAMAP" id="MF_00107">
    <property type="entry name" value="IspF"/>
    <property type="match status" value="1"/>
</dbReference>
<comment type="similarity">
    <text evidence="7 8">Belongs to the IspF family.</text>
</comment>
<evidence type="ECO:0000256" key="8">
    <source>
        <dbReference type="RuleBase" id="RU004395"/>
    </source>
</evidence>
<accession>A0A523TC91</accession>
<feature type="binding site" evidence="7">
    <location>
        <position position="10"/>
    </location>
    <ligand>
        <name>a divalent metal cation</name>
        <dbReference type="ChEBI" id="CHEBI:60240"/>
    </ligand>
</feature>
<dbReference type="Gene3D" id="3.30.1330.50">
    <property type="entry name" value="2-C-methyl-D-erythritol 2,4-cyclodiphosphate synthase"/>
    <property type="match status" value="1"/>
</dbReference>
<evidence type="ECO:0000256" key="5">
    <source>
        <dbReference type="ARBA" id="ARBA00023229"/>
    </source>
</evidence>
<dbReference type="EC" id="4.6.1.12" evidence="3 7"/>
<sequence length="163" mass="17366">MRVGMGYDVHPLVEGRKLILGGIHIPYTRGLAGHSDGDVLLHSIGDALLGGAGKKDIGNLFPDNDPRYEGISSMILLAKIKTKVLEEGFGIQNVDAVMVAEEPKLSPYIPQMKENIAGVLGIEPERVGVKATTSEGLGPLGKKRGIACWSVASLEKKEDPGRL</sequence>
<comment type="pathway">
    <text evidence="2 7">Isoprenoid biosynthesis; isopentenyl diphosphate biosynthesis via DXP pathway; isopentenyl diphosphate from 1-deoxy-D-xylulose 5-phosphate: step 4/6.</text>
</comment>
<comment type="function">
    <text evidence="7">Involved in the biosynthesis of isopentenyl diphosphate (IPP) and dimethylallyl diphosphate (DMAPP), two major building blocks of isoprenoid compounds. Catalyzes the conversion of 4-diphosphocytidyl-2-C-methyl-D-erythritol 2-phosphate (CDP-ME2P) to 2-C-methyl-D-erythritol 2,4-cyclodiphosphate (ME-CPP) with a corresponding release of cytidine 5-monophosphate (CMP).</text>
</comment>
<comment type="caution">
    <text evidence="7">Lacks conserved residue(s) required for the propagation of feature annotation.</text>
</comment>
<feature type="binding site" evidence="7">
    <location>
        <begin position="132"/>
        <end position="135"/>
    </location>
    <ligand>
        <name>4-CDP-2-C-methyl-D-erythritol 2-phosphate</name>
        <dbReference type="ChEBI" id="CHEBI:57919"/>
    </ligand>
</feature>
<organism evidence="10 11">
    <name type="scientific">Aerophobetes bacterium</name>
    <dbReference type="NCBI Taxonomy" id="2030807"/>
    <lineage>
        <taxon>Bacteria</taxon>
        <taxon>Candidatus Aerophobota</taxon>
    </lineage>
</organism>
<comment type="catalytic activity">
    <reaction evidence="1 7 8">
        <text>4-CDP-2-C-methyl-D-erythritol 2-phosphate = 2-C-methyl-D-erythritol 2,4-cyclic diphosphate + CMP</text>
        <dbReference type="Rhea" id="RHEA:23864"/>
        <dbReference type="ChEBI" id="CHEBI:57919"/>
        <dbReference type="ChEBI" id="CHEBI:58483"/>
        <dbReference type="ChEBI" id="CHEBI:60377"/>
        <dbReference type="EC" id="4.6.1.12"/>
    </reaction>
</comment>
<evidence type="ECO:0000256" key="4">
    <source>
        <dbReference type="ARBA" id="ARBA00022723"/>
    </source>
</evidence>
<evidence type="ECO:0000256" key="6">
    <source>
        <dbReference type="ARBA" id="ARBA00023239"/>
    </source>
</evidence>
<dbReference type="Pfam" id="PF02542">
    <property type="entry name" value="YgbB"/>
    <property type="match status" value="1"/>
</dbReference>
<comment type="subunit">
    <text evidence="7">Homotrimer.</text>
</comment>
<comment type="cofactor">
    <cofactor evidence="7">
        <name>a divalent metal cation</name>
        <dbReference type="ChEBI" id="CHEBI:60240"/>
    </cofactor>
    <text evidence="7">Binds 1 divalent metal cation per subunit.</text>
</comment>
<dbReference type="NCBIfam" id="TIGR00151">
    <property type="entry name" value="ispF"/>
    <property type="match status" value="1"/>
</dbReference>
<name>A0A523TC91_UNCAE</name>
<protein>
    <recommendedName>
        <fullName evidence="3 7">2-C-methyl-D-erythritol 2,4-cyclodiphosphate synthase</fullName>
        <shortName evidence="7">MECDP-synthase</shortName>
        <shortName evidence="7">MECPP-synthase</shortName>
        <shortName evidence="7">MECPS</shortName>
        <ecNumber evidence="3 7">4.6.1.12</ecNumber>
    </recommendedName>
</protein>
<dbReference type="AlphaFoldDB" id="A0A523TC91"/>
<feature type="binding site" evidence="7">
    <location>
        <begin position="56"/>
        <end position="58"/>
    </location>
    <ligand>
        <name>4-CDP-2-C-methyl-D-erythritol 2-phosphate</name>
        <dbReference type="ChEBI" id="CHEBI:57919"/>
    </ligand>
</feature>
<dbReference type="InterPro" id="IPR020555">
    <property type="entry name" value="MECDP_synthase_CS"/>
</dbReference>
<dbReference type="PANTHER" id="PTHR43181">
    <property type="entry name" value="2-C-METHYL-D-ERYTHRITOL 2,4-CYCLODIPHOSPHATE SYNTHASE, CHLOROPLASTIC"/>
    <property type="match status" value="1"/>
</dbReference>
<feature type="binding site" evidence="7">
    <location>
        <position position="42"/>
    </location>
    <ligand>
        <name>a divalent metal cation</name>
        <dbReference type="ChEBI" id="CHEBI:60240"/>
    </ligand>
</feature>
<evidence type="ECO:0000256" key="7">
    <source>
        <dbReference type="HAMAP-Rule" id="MF_00107"/>
    </source>
</evidence>
<evidence type="ECO:0000256" key="1">
    <source>
        <dbReference type="ARBA" id="ARBA00000200"/>
    </source>
</evidence>
<dbReference type="InterPro" id="IPR003526">
    <property type="entry name" value="MECDP_synthase"/>
</dbReference>
<feature type="binding site" evidence="7">
    <location>
        <begin position="8"/>
        <end position="10"/>
    </location>
    <ligand>
        <name>4-CDP-2-C-methyl-D-erythritol 2-phosphate</name>
        <dbReference type="ChEBI" id="CHEBI:57919"/>
    </ligand>
</feature>
<dbReference type="SUPFAM" id="SSF69765">
    <property type="entry name" value="IpsF-like"/>
    <property type="match status" value="1"/>
</dbReference>
<feature type="domain" description="2-C-methyl-D-erythritol 2,4-cyclodiphosphate synthase" evidence="9">
    <location>
        <begin position="1"/>
        <end position="154"/>
    </location>
</feature>
<dbReference type="PANTHER" id="PTHR43181:SF1">
    <property type="entry name" value="2-C-METHYL-D-ERYTHRITOL 2,4-CYCLODIPHOSPHATE SYNTHASE, CHLOROPLASTIC"/>
    <property type="match status" value="1"/>
</dbReference>
<evidence type="ECO:0000313" key="11">
    <source>
        <dbReference type="Proteomes" id="UP000316517"/>
    </source>
</evidence>
<dbReference type="UniPathway" id="UPA00056">
    <property type="reaction ID" value="UER00095"/>
</dbReference>
<evidence type="ECO:0000313" key="10">
    <source>
        <dbReference type="EMBL" id="TET27903.1"/>
    </source>
</evidence>
<feature type="site" description="Transition state stabilizer" evidence="7">
    <location>
        <position position="133"/>
    </location>
</feature>
<dbReference type="EMBL" id="SOJT01000161">
    <property type="protein sequence ID" value="TET27903.1"/>
    <property type="molecule type" value="Genomic_DNA"/>
</dbReference>
<dbReference type="Proteomes" id="UP000316517">
    <property type="component" value="Unassembled WGS sequence"/>
</dbReference>
<feature type="binding site" evidence="7">
    <location>
        <position position="142"/>
    </location>
    <ligand>
        <name>4-CDP-2-C-methyl-D-erythritol 2-phosphate</name>
        <dbReference type="ChEBI" id="CHEBI:57919"/>
    </ligand>
</feature>
<keyword evidence="5 7" id="KW-0414">Isoprene biosynthesis</keyword>
<dbReference type="GO" id="GO:0046872">
    <property type="term" value="F:metal ion binding"/>
    <property type="evidence" value="ECO:0007669"/>
    <property type="project" value="UniProtKB-KW"/>
</dbReference>
<dbReference type="GO" id="GO:0008685">
    <property type="term" value="F:2-C-methyl-D-erythritol 2,4-cyclodiphosphate synthase activity"/>
    <property type="evidence" value="ECO:0007669"/>
    <property type="project" value="UniProtKB-UniRule"/>
</dbReference>
<dbReference type="PROSITE" id="PS01350">
    <property type="entry name" value="ISPF"/>
    <property type="match status" value="1"/>
</dbReference>
<feature type="binding site" evidence="7">
    <location>
        <begin position="34"/>
        <end position="35"/>
    </location>
    <ligand>
        <name>4-CDP-2-C-methyl-D-erythritol 2-phosphate</name>
        <dbReference type="ChEBI" id="CHEBI:57919"/>
    </ligand>
</feature>
<reference evidence="10 11" key="1">
    <citation type="submission" date="2019-03" db="EMBL/GenBank/DDBJ databases">
        <title>Metabolic potential of uncultured bacteria and archaea associated with petroleum seepage in deep-sea sediments.</title>
        <authorList>
            <person name="Dong X."/>
            <person name="Hubert C."/>
        </authorList>
    </citation>
    <scope>NUCLEOTIDE SEQUENCE [LARGE SCALE GENOMIC DNA]</scope>
    <source>
        <strain evidence="10">E44_bin3</strain>
    </source>
</reference>
<gene>
    <name evidence="7" type="primary">ispF</name>
    <name evidence="10" type="ORF">E3J68_03615</name>
</gene>
<keyword evidence="6 7" id="KW-0456">Lyase</keyword>
<dbReference type="CDD" id="cd00554">
    <property type="entry name" value="MECDP_synthase"/>
    <property type="match status" value="1"/>
</dbReference>
<evidence type="ECO:0000259" key="9">
    <source>
        <dbReference type="Pfam" id="PF02542"/>
    </source>
</evidence>
<feature type="binding site" evidence="7">
    <location>
        <begin position="61"/>
        <end position="65"/>
    </location>
    <ligand>
        <name>4-CDP-2-C-methyl-D-erythritol 2-phosphate</name>
        <dbReference type="ChEBI" id="CHEBI:57919"/>
    </ligand>
</feature>
<proteinExistence type="inferred from homology"/>
<comment type="caution">
    <text evidence="10">The sequence shown here is derived from an EMBL/GenBank/DDBJ whole genome shotgun (WGS) entry which is preliminary data.</text>
</comment>
<evidence type="ECO:0000256" key="2">
    <source>
        <dbReference type="ARBA" id="ARBA00004709"/>
    </source>
</evidence>
<feature type="binding site" evidence="7">
    <location>
        <position position="8"/>
    </location>
    <ligand>
        <name>a divalent metal cation</name>
        <dbReference type="ChEBI" id="CHEBI:60240"/>
    </ligand>
</feature>
<keyword evidence="4 7" id="KW-0479">Metal-binding</keyword>